<evidence type="ECO:0000256" key="1">
    <source>
        <dbReference type="ARBA" id="ARBA00022692"/>
    </source>
</evidence>
<dbReference type="InterPro" id="IPR036640">
    <property type="entry name" value="ABC1_TM_sf"/>
</dbReference>
<dbReference type="PROSITE" id="PS50053">
    <property type="entry name" value="UBIQUITIN_2"/>
    <property type="match status" value="1"/>
</dbReference>
<feature type="repeat" description="ANK" evidence="6">
    <location>
        <begin position="179"/>
        <end position="211"/>
    </location>
</feature>
<dbReference type="AlphaFoldDB" id="A0A812SXH2"/>
<dbReference type="GO" id="GO:0016020">
    <property type="term" value="C:membrane"/>
    <property type="evidence" value="ECO:0007669"/>
    <property type="project" value="InterPro"/>
</dbReference>
<dbReference type="SUPFAM" id="SSF90123">
    <property type="entry name" value="ABC transporter transmembrane region"/>
    <property type="match status" value="1"/>
</dbReference>
<dbReference type="Pfam" id="PF13637">
    <property type="entry name" value="Ank_4"/>
    <property type="match status" value="1"/>
</dbReference>
<dbReference type="Gene3D" id="3.40.50.300">
    <property type="entry name" value="P-loop containing nucleotide triphosphate hydrolases"/>
    <property type="match status" value="1"/>
</dbReference>
<keyword evidence="1" id="KW-0812">Transmembrane</keyword>
<dbReference type="GO" id="GO:0006357">
    <property type="term" value="P:regulation of transcription by RNA polymerase II"/>
    <property type="evidence" value="ECO:0007669"/>
    <property type="project" value="TreeGrafter"/>
</dbReference>
<dbReference type="OrthoDB" id="427016at2759"/>
<feature type="domain" description="Ubiquitin-like" evidence="7">
    <location>
        <begin position="1"/>
        <end position="62"/>
    </location>
</feature>
<dbReference type="EMBL" id="CAJNJA010022975">
    <property type="protein sequence ID" value="CAE7503382.1"/>
    <property type="molecule type" value="Genomic_DNA"/>
</dbReference>
<organism evidence="8 9">
    <name type="scientific">Symbiodinium necroappetens</name>
    <dbReference type="NCBI Taxonomy" id="1628268"/>
    <lineage>
        <taxon>Eukaryota</taxon>
        <taxon>Sar</taxon>
        <taxon>Alveolata</taxon>
        <taxon>Dinophyceae</taxon>
        <taxon>Suessiales</taxon>
        <taxon>Symbiodiniaceae</taxon>
        <taxon>Symbiodinium</taxon>
    </lineage>
</organism>
<name>A0A812SXH2_9DINO</name>
<dbReference type="SMART" id="SM00248">
    <property type="entry name" value="ANK"/>
    <property type="match status" value="8"/>
</dbReference>
<evidence type="ECO:0000313" key="8">
    <source>
        <dbReference type="EMBL" id="CAE7503382.1"/>
    </source>
</evidence>
<sequence>MLRVRLVSGHEIAAFPVDELKDWEDQSVRALKRKLSSRCGLPRFRQRLLTPDGTVLPESTSLDGSVELQLVLLDFAETSIDQALELQSAARRKRIPKVEDLLQRPQDPDQTDGLRTPLVNAAFHGNTEVLRLLLEASADSNKARYDGSTPLVVACSIGSSEGVRLLLESGADKDKAGPSDGTPLLLACQNGFLQVVNLLLQAGADKDKARNNGATPLFIACQQGHLEVVRTLLEAEADVDRACCNGATPLYIACEQGGLQFAHASHALVQSGGDDAWWLERFRLYSEYYEFRHLAVVRLLLEARADTDKQMLLDGAAPLFMACQQGHAEVVRLLLEAGADKDKARYDGSTPVLAACTAGHFEIVQLLVEVSADTDKASDSGDTPFGVASRRGHQKAAMNFSGMRAMIAFRRALTEHHHAAYMSREGRLYYTIGNLDYRIDTPDAIITNDTDLLLQFLFEFVFGGIMKPESGSFCQLFFLVFTVAVAYFEAEDGAPGWGLPSIGIAFAVVIVSLVPTLCAADGLTKAQTEVQAAEAALRSAHAKCALFAESICFYGGEESEKERIDNLYDAVRNGFHRFAKYKLLVDLSQLAFYFGLAPISMTMAAFIVRKGNWTQDSETTFYVLNLTFLRIIRCCLEMAKSVVDLAKAQAMLQRVVQLLEVMDAFIVFENHRKEQGALSRADGFLIDEEEVLCCLSYYRVQQLHCGAVVPLTHADYVGFEHVDIYTPDGMRCLMRDISLRMDPGESCLIMGPSGIGKSSLLRVLGQLWPLFRSPADKGDGASFSRPGPFSVFFLAQRPYLFQGTLREQVAYPIWDTSLLTDLSDEKMEKLFMESGLEDVWEARRDELDAPGIWWDDVLSLGEQQRLQFCRLFWHAEWFQEYKKESSGFFAVLDESSASMARA</sequence>
<dbReference type="PROSITE" id="PS50088">
    <property type="entry name" value="ANK_REPEAT"/>
    <property type="match status" value="6"/>
</dbReference>
<dbReference type="Pfam" id="PF06472">
    <property type="entry name" value="ABC_membrane_2"/>
    <property type="match status" value="1"/>
</dbReference>
<evidence type="ECO:0000313" key="9">
    <source>
        <dbReference type="Proteomes" id="UP000601435"/>
    </source>
</evidence>
<feature type="repeat" description="ANK" evidence="6">
    <location>
        <begin position="146"/>
        <end position="178"/>
    </location>
</feature>
<feature type="repeat" description="ANK" evidence="6">
    <location>
        <begin position="113"/>
        <end position="145"/>
    </location>
</feature>
<dbReference type="PANTHER" id="PTHR24126">
    <property type="entry name" value="ANKYRIN REPEAT, PH AND SEC7 DOMAIN CONTAINING PROTEIN SECG-RELATED"/>
    <property type="match status" value="1"/>
</dbReference>
<dbReference type="SUPFAM" id="SSF48403">
    <property type="entry name" value="Ankyrin repeat"/>
    <property type="match status" value="1"/>
</dbReference>
<dbReference type="PANTHER" id="PTHR24126:SF14">
    <property type="entry name" value="ANK_REP_REGION DOMAIN-CONTAINING PROTEIN"/>
    <property type="match status" value="1"/>
</dbReference>
<dbReference type="Gene3D" id="1.25.40.20">
    <property type="entry name" value="Ankyrin repeat-containing domain"/>
    <property type="match status" value="3"/>
</dbReference>
<keyword evidence="2" id="KW-0677">Repeat</keyword>
<dbReference type="PRINTS" id="PR01415">
    <property type="entry name" value="ANKYRIN"/>
</dbReference>
<dbReference type="GO" id="GO:0005634">
    <property type="term" value="C:nucleus"/>
    <property type="evidence" value="ECO:0007669"/>
    <property type="project" value="TreeGrafter"/>
</dbReference>
<gene>
    <name evidence="8" type="primary">ABCD3</name>
    <name evidence="8" type="ORF">SNEC2469_LOCUS14343</name>
</gene>
<dbReference type="PROSITE" id="PS50297">
    <property type="entry name" value="ANK_REP_REGION"/>
    <property type="match status" value="6"/>
</dbReference>
<dbReference type="Pfam" id="PF12796">
    <property type="entry name" value="Ank_2"/>
    <property type="match status" value="2"/>
</dbReference>
<dbReference type="InterPro" id="IPR002110">
    <property type="entry name" value="Ankyrin_rpt"/>
</dbReference>
<keyword evidence="3" id="KW-1133">Transmembrane helix</keyword>
<comment type="caution">
    <text evidence="8">The sequence shown here is derived from an EMBL/GenBank/DDBJ whole genome shotgun (WGS) entry which is preliminary data.</text>
</comment>
<dbReference type="SUPFAM" id="SSF52540">
    <property type="entry name" value="P-loop containing nucleoside triphosphate hydrolases"/>
    <property type="match status" value="1"/>
</dbReference>
<feature type="repeat" description="ANK" evidence="6">
    <location>
        <begin position="314"/>
        <end position="346"/>
    </location>
</feature>
<evidence type="ECO:0000256" key="2">
    <source>
        <dbReference type="ARBA" id="ARBA00022737"/>
    </source>
</evidence>
<dbReference type="Gene3D" id="1.20.1560.10">
    <property type="entry name" value="ABC transporter type 1, transmembrane domain"/>
    <property type="match status" value="1"/>
</dbReference>
<dbReference type="Pfam" id="PF00005">
    <property type="entry name" value="ABC_tran"/>
    <property type="match status" value="1"/>
</dbReference>
<keyword evidence="4 6" id="KW-0040">ANK repeat</keyword>
<dbReference type="GO" id="GO:0005524">
    <property type="term" value="F:ATP binding"/>
    <property type="evidence" value="ECO:0007669"/>
    <property type="project" value="InterPro"/>
</dbReference>
<feature type="repeat" description="ANK" evidence="6">
    <location>
        <begin position="212"/>
        <end position="240"/>
    </location>
</feature>
<accession>A0A812SXH2</accession>
<dbReference type="Proteomes" id="UP000601435">
    <property type="component" value="Unassembled WGS sequence"/>
</dbReference>
<keyword evidence="5" id="KW-0472">Membrane</keyword>
<dbReference type="CDD" id="cd17039">
    <property type="entry name" value="Ubl_ubiquitin_like"/>
    <property type="match status" value="1"/>
</dbReference>
<proteinExistence type="predicted"/>
<protein>
    <submittedName>
        <fullName evidence="8">ABCD3 protein</fullName>
    </submittedName>
</protein>
<dbReference type="InterPro" id="IPR003439">
    <property type="entry name" value="ABC_transporter-like_ATP-bd"/>
</dbReference>
<evidence type="ECO:0000256" key="5">
    <source>
        <dbReference type="ARBA" id="ARBA00023136"/>
    </source>
</evidence>
<evidence type="ECO:0000256" key="6">
    <source>
        <dbReference type="PROSITE-ProRule" id="PRU00023"/>
    </source>
</evidence>
<keyword evidence="9" id="KW-1185">Reference proteome</keyword>
<dbReference type="InterPro" id="IPR027417">
    <property type="entry name" value="P-loop_NTPase"/>
</dbReference>
<dbReference type="InterPro" id="IPR000626">
    <property type="entry name" value="Ubiquitin-like_dom"/>
</dbReference>
<evidence type="ECO:0000256" key="3">
    <source>
        <dbReference type="ARBA" id="ARBA00022989"/>
    </source>
</evidence>
<feature type="repeat" description="ANK" evidence="6">
    <location>
        <begin position="347"/>
        <end position="379"/>
    </location>
</feature>
<dbReference type="GO" id="GO:0140359">
    <property type="term" value="F:ABC-type transporter activity"/>
    <property type="evidence" value="ECO:0007669"/>
    <property type="project" value="InterPro"/>
</dbReference>
<evidence type="ECO:0000259" key="7">
    <source>
        <dbReference type="PROSITE" id="PS50053"/>
    </source>
</evidence>
<dbReference type="InterPro" id="IPR036770">
    <property type="entry name" value="Ankyrin_rpt-contain_sf"/>
</dbReference>
<evidence type="ECO:0000256" key="4">
    <source>
        <dbReference type="ARBA" id="ARBA00023043"/>
    </source>
</evidence>
<dbReference type="GO" id="GO:0016887">
    <property type="term" value="F:ATP hydrolysis activity"/>
    <property type="evidence" value="ECO:0007669"/>
    <property type="project" value="InterPro"/>
</dbReference>
<dbReference type="GO" id="GO:0061629">
    <property type="term" value="F:RNA polymerase II-specific DNA-binding transcription factor binding"/>
    <property type="evidence" value="ECO:0007669"/>
    <property type="project" value="TreeGrafter"/>
</dbReference>
<reference evidence="8" key="1">
    <citation type="submission" date="2021-02" db="EMBL/GenBank/DDBJ databases">
        <authorList>
            <person name="Dougan E. K."/>
            <person name="Rhodes N."/>
            <person name="Thang M."/>
            <person name="Chan C."/>
        </authorList>
    </citation>
    <scope>NUCLEOTIDE SEQUENCE</scope>
</reference>
<dbReference type="InterPro" id="IPR011527">
    <property type="entry name" value="ABC1_TM_dom"/>
</dbReference>